<dbReference type="AlphaFoldDB" id="A0A9D2FHI2"/>
<protein>
    <submittedName>
        <fullName evidence="1">Uncharacterized protein</fullName>
    </submittedName>
</protein>
<reference evidence="1" key="1">
    <citation type="journal article" date="2021" name="PeerJ">
        <title>Extensive microbial diversity within the chicken gut microbiome revealed by metagenomics and culture.</title>
        <authorList>
            <person name="Gilroy R."/>
            <person name="Ravi A."/>
            <person name="Getino M."/>
            <person name="Pursley I."/>
            <person name="Horton D.L."/>
            <person name="Alikhan N.F."/>
            <person name="Baker D."/>
            <person name="Gharbi K."/>
            <person name="Hall N."/>
            <person name="Watson M."/>
            <person name="Adriaenssens E.M."/>
            <person name="Foster-Nyarko E."/>
            <person name="Jarju S."/>
            <person name="Secka A."/>
            <person name="Antonio M."/>
            <person name="Oren A."/>
            <person name="Chaudhuri R.R."/>
            <person name="La Ragione R."/>
            <person name="Hildebrand F."/>
            <person name="Pallen M.J."/>
        </authorList>
    </citation>
    <scope>NUCLEOTIDE SEQUENCE</scope>
    <source>
        <strain evidence="1">CHK188-11489</strain>
    </source>
</reference>
<accession>A0A9D2FHI2</accession>
<reference evidence="1" key="2">
    <citation type="submission" date="2021-04" db="EMBL/GenBank/DDBJ databases">
        <authorList>
            <person name="Gilroy R."/>
        </authorList>
    </citation>
    <scope>NUCLEOTIDE SEQUENCE</scope>
    <source>
        <strain evidence="1">CHK188-11489</strain>
    </source>
</reference>
<name>A0A9D2FHI2_9FIRM</name>
<sequence length="313" mass="34210">MALPKNKAWLLKGCLLVSLILSGCGGRPLSEREIVRGVFFSEQEGGYSACLVLADQEAESNSDTLHKIAAGRGATPAQALERAEDSLYGEVYYGLLDLAVLPSDSTWQTAREIGMLLYENAQPAPELSIFLLGKEPVESWARQGSAIYRQLKATERTAQVHCGLQQLFADEDICAIPALSQGAAYDFVLLPENGPAIRSSGMTAQLAAVLCGQTTRMEGTYAFGTGRCRVRAQAVAEGNRIRLHLREGEYQSLSETMQDPETAFCEELQQAFSMLCGKLRNTGADPFSLRIWQFCTYGNGKLLQEPVLEILTE</sequence>
<gene>
    <name evidence="1" type="ORF">H9724_00955</name>
</gene>
<dbReference type="EMBL" id="DXBF01000009">
    <property type="protein sequence ID" value="HIZ61324.1"/>
    <property type="molecule type" value="Genomic_DNA"/>
</dbReference>
<proteinExistence type="predicted"/>
<dbReference type="Proteomes" id="UP000824105">
    <property type="component" value="Unassembled WGS sequence"/>
</dbReference>
<organism evidence="1 2">
    <name type="scientific">Candidatus Gemmiger avistercoris</name>
    <dbReference type="NCBI Taxonomy" id="2838606"/>
    <lineage>
        <taxon>Bacteria</taxon>
        <taxon>Bacillati</taxon>
        <taxon>Bacillota</taxon>
        <taxon>Clostridia</taxon>
        <taxon>Eubacteriales</taxon>
        <taxon>Gemmiger</taxon>
    </lineage>
</organism>
<evidence type="ECO:0000313" key="2">
    <source>
        <dbReference type="Proteomes" id="UP000824105"/>
    </source>
</evidence>
<dbReference type="PROSITE" id="PS51257">
    <property type="entry name" value="PROKAR_LIPOPROTEIN"/>
    <property type="match status" value="1"/>
</dbReference>
<evidence type="ECO:0000313" key="1">
    <source>
        <dbReference type="EMBL" id="HIZ61324.1"/>
    </source>
</evidence>
<comment type="caution">
    <text evidence="1">The sequence shown here is derived from an EMBL/GenBank/DDBJ whole genome shotgun (WGS) entry which is preliminary data.</text>
</comment>